<proteinExistence type="predicted"/>
<keyword evidence="1 2" id="KW-0597">Phosphoprotein</keyword>
<dbReference type="InterPro" id="IPR050595">
    <property type="entry name" value="Bact_response_regulator"/>
</dbReference>
<dbReference type="AlphaFoldDB" id="A0A368XCX0"/>
<feature type="modified residue" description="4-aspartylphosphate" evidence="2">
    <location>
        <position position="57"/>
    </location>
</feature>
<reference evidence="4 5" key="1">
    <citation type="submission" date="2018-07" db="EMBL/GenBank/DDBJ databases">
        <title>Genomic Encyclopedia of Type Strains, Phase IV (KMG-IV): sequencing the most valuable type-strain genomes for metagenomic binning, comparative biology and taxonomic classification.</title>
        <authorList>
            <person name="Goeker M."/>
        </authorList>
    </citation>
    <scope>NUCLEOTIDE SEQUENCE [LARGE SCALE GENOMIC DNA]</scope>
    <source>
        <strain evidence="4 5">DSM 21634</strain>
    </source>
</reference>
<dbReference type="PANTHER" id="PTHR44591:SF19">
    <property type="entry name" value="TWO-COMPONENT RESPONSE REGULATOR-RELATED"/>
    <property type="match status" value="1"/>
</dbReference>
<dbReference type="CDD" id="cd17569">
    <property type="entry name" value="REC_HupR-like"/>
    <property type="match status" value="1"/>
</dbReference>
<dbReference type="InterPro" id="IPR001789">
    <property type="entry name" value="Sig_transdc_resp-reg_receiver"/>
</dbReference>
<dbReference type="PROSITE" id="PS50110">
    <property type="entry name" value="RESPONSE_REGULATORY"/>
    <property type="match status" value="1"/>
</dbReference>
<accession>A0A368XCX0</accession>
<comment type="caution">
    <text evidence="4">The sequence shown here is derived from an EMBL/GenBank/DDBJ whole genome shotgun (WGS) entry which is preliminary data.</text>
</comment>
<dbReference type="SUPFAM" id="SSF52172">
    <property type="entry name" value="CheY-like"/>
    <property type="match status" value="1"/>
</dbReference>
<dbReference type="RefSeq" id="WP_114471776.1">
    <property type="nucleotide sequence ID" value="NZ_QPJK01000012.1"/>
</dbReference>
<keyword evidence="5" id="KW-1185">Reference proteome</keyword>
<evidence type="ECO:0000256" key="2">
    <source>
        <dbReference type="PROSITE-ProRule" id="PRU00169"/>
    </source>
</evidence>
<dbReference type="EMBL" id="QPJK01000012">
    <property type="protein sequence ID" value="RCW65685.1"/>
    <property type="molecule type" value="Genomic_DNA"/>
</dbReference>
<organism evidence="4 5">
    <name type="scientific">Pseudorhodoferax soli</name>
    <dbReference type="NCBI Taxonomy" id="545864"/>
    <lineage>
        <taxon>Bacteria</taxon>
        <taxon>Pseudomonadati</taxon>
        <taxon>Pseudomonadota</taxon>
        <taxon>Betaproteobacteria</taxon>
        <taxon>Burkholderiales</taxon>
        <taxon>Comamonadaceae</taxon>
    </lineage>
</organism>
<evidence type="ECO:0000256" key="1">
    <source>
        <dbReference type="ARBA" id="ARBA00022553"/>
    </source>
</evidence>
<dbReference type="Pfam" id="PF00072">
    <property type="entry name" value="Response_reg"/>
    <property type="match status" value="1"/>
</dbReference>
<protein>
    <submittedName>
        <fullName evidence="4">Two-component system probable response regulator PhcQ</fullName>
    </submittedName>
</protein>
<sequence>MSKQPQKILYVDDEVMALKYFERLVSPLAPVLTASSVEAGKAMLAEHADEIAVLVSDQRMPGAYGNELLRHAHDNHPNIVRMLTTAYSELGEAIEAINSGHIYRYITKPWDLESLRADLKNALELAALRSERDMLLREKLMVQQQQLLAERVTQLVVACAGFVRPDHAPRVEAFLQSASVLGCRSPAIDWHSTDHADLMQAETARSIAIGTELAAWGRWFADQGSARPPLAVLDEALAGASEIHEGKLIVRDRAALVWPLEATTAAPVTAAGTAWLAWLLWTEGSATLQPHGEGRWLVVPGALPPPERLRRDWMAAAIERIGQAR</sequence>
<dbReference type="OrthoDB" id="9774747at2"/>
<evidence type="ECO:0000313" key="5">
    <source>
        <dbReference type="Proteomes" id="UP000252884"/>
    </source>
</evidence>
<dbReference type="Proteomes" id="UP000252884">
    <property type="component" value="Unassembled WGS sequence"/>
</dbReference>
<feature type="domain" description="Response regulatory" evidence="3">
    <location>
        <begin position="7"/>
        <end position="123"/>
    </location>
</feature>
<name>A0A368XCX0_9BURK</name>
<evidence type="ECO:0000313" key="4">
    <source>
        <dbReference type="EMBL" id="RCW65685.1"/>
    </source>
</evidence>
<dbReference type="Gene3D" id="3.40.50.2300">
    <property type="match status" value="1"/>
</dbReference>
<dbReference type="GO" id="GO:0000160">
    <property type="term" value="P:phosphorelay signal transduction system"/>
    <property type="evidence" value="ECO:0007669"/>
    <property type="project" value="InterPro"/>
</dbReference>
<dbReference type="SMART" id="SM00448">
    <property type="entry name" value="REC"/>
    <property type="match status" value="1"/>
</dbReference>
<gene>
    <name evidence="4" type="ORF">DES41_112136</name>
</gene>
<dbReference type="PANTHER" id="PTHR44591">
    <property type="entry name" value="STRESS RESPONSE REGULATOR PROTEIN 1"/>
    <property type="match status" value="1"/>
</dbReference>
<evidence type="ECO:0000259" key="3">
    <source>
        <dbReference type="PROSITE" id="PS50110"/>
    </source>
</evidence>
<dbReference type="InterPro" id="IPR011006">
    <property type="entry name" value="CheY-like_superfamily"/>
</dbReference>